<dbReference type="EMBL" id="BMKU01000014">
    <property type="protein sequence ID" value="GGH08102.1"/>
    <property type="molecule type" value="Genomic_DNA"/>
</dbReference>
<evidence type="ECO:0000313" key="2">
    <source>
        <dbReference type="EMBL" id="GGH08102.1"/>
    </source>
</evidence>
<feature type="transmembrane region" description="Helical" evidence="1">
    <location>
        <begin position="6"/>
        <end position="25"/>
    </location>
</feature>
<keyword evidence="1" id="KW-1133">Transmembrane helix</keyword>
<keyword evidence="3" id="KW-1185">Reference proteome</keyword>
<evidence type="ECO:0000313" key="3">
    <source>
        <dbReference type="Proteomes" id="UP000596938"/>
    </source>
</evidence>
<gene>
    <name evidence="2" type="ORF">GCM10011577_35880</name>
</gene>
<organism evidence="2 3">
    <name type="scientific">Pseudarthrobacter polychromogenes</name>
    <dbReference type="NCBI Taxonomy" id="1676"/>
    <lineage>
        <taxon>Bacteria</taxon>
        <taxon>Bacillati</taxon>
        <taxon>Actinomycetota</taxon>
        <taxon>Actinomycetes</taxon>
        <taxon>Micrococcales</taxon>
        <taxon>Micrococcaceae</taxon>
        <taxon>Pseudarthrobacter</taxon>
    </lineage>
</organism>
<evidence type="ECO:0000256" key="1">
    <source>
        <dbReference type="SAM" id="Phobius"/>
    </source>
</evidence>
<sequence length="109" mass="11872">MVRNVRVVGGCIMAGCFLCLGAVLLEKVPSGHSRGGAVDWEIQNRMPERSSGRTGSVAKRDVAGEAATVTERLFAFFSPKRFPALVTKYINGDIHEQYGVSCGRPRIFL</sequence>
<protein>
    <recommendedName>
        <fullName evidence="4">Secreted protein</fullName>
    </recommendedName>
</protein>
<proteinExistence type="predicted"/>
<evidence type="ECO:0008006" key="4">
    <source>
        <dbReference type="Google" id="ProtNLM"/>
    </source>
</evidence>
<keyword evidence="1" id="KW-0812">Transmembrane</keyword>
<name>A0ABQ1Y047_9MICC</name>
<keyword evidence="1" id="KW-0472">Membrane</keyword>
<reference evidence="3" key="1">
    <citation type="journal article" date="2019" name="Int. J. Syst. Evol. Microbiol.">
        <title>The Global Catalogue of Microorganisms (GCM) 10K type strain sequencing project: providing services to taxonomists for standard genome sequencing and annotation.</title>
        <authorList>
            <consortium name="The Broad Institute Genomics Platform"/>
            <consortium name="The Broad Institute Genome Sequencing Center for Infectious Disease"/>
            <person name="Wu L."/>
            <person name="Ma J."/>
        </authorList>
    </citation>
    <scope>NUCLEOTIDE SEQUENCE [LARGE SCALE GENOMIC DNA]</scope>
    <source>
        <strain evidence="3">CGMCC 1.1927</strain>
    </source>
</reference>
<comment type="caution">
    <text evidence="2">The sequence shown here is derived from an EMBL/GenBank/DDBJ whole genome shotgun (WGS) entry which is preliminary data.</text>
</comment>
<accession>A0ABQ1Y047</accession>
<dbReference type="Proteomes" id="UP000596938">
    <property type="component" value="Unassembled WGS sequence"/>
</dbReference>